<dbReference type="OrthoDB" id="26212at2"/>
<dbReference type="STRING" id="441112.SAMN04488094_11723"/>
<gene>
    <name evidence="2" type="ORF">SAMN04488094_11723</name>
</gene>
<dbReference type="GO" id="GO:0003677">
    <property type="term" value="F:DNA binding"/>
    <property type="evidence" value="ECO:0007669"/>
    <property type="project" value="InterPro"/>
</dbReference>
<feature type="domain" description="Helix-turn-helix" evidence="1">
    <location>
        <begin position="77"/>
        <end position="126"/>
    </location>
</feature>
<proteinExistence type="predicted"/>
<dbReference type="NCBIfam" id="TIGR01764">
    <property type="entry name" value="excise"/>
    <property type="match status" value="1"/>
</dbReference>
<sequence>MNAAANVVDFGDRLPTPEEIDSAAEALTAIENQRATDGALAIGDAVLSGSLVDLLTDVLSVVARGDTLTLVPLSRRLTTQEAADLLNVSRPFLVKLIDRKELDHVMVGTHRRLSLRDVLDYKARRSEGRKSALSEMQAIAEDLDDQ</sequence>
<protein>
    <submittedName>
        <fullName evidence="2">DNA binding domain-containing protein, excisionase family</fullName>
    </submittedName>
</protein>
<keyword evidence="3" id="KW-1185">Reference proteome</keyword>
<dbReference type="InterPro" id="IPR010093">
    <property type="entry name" value="SinI_DNA-bd"/>
</dbReference>
<dbReference type="RefSeq" id="WP_093362588.1">
    <property type="nucleotide sequence ID" value="NZ_FOLG01000017.1"/>
</dbReference>
<dbReference type="Pfam" id="PF12728">
    <property type="entry name" value="HTH_17"/>
    <property type="match status" value="1"/>
</dbReference>
<dbReference type="InterPro" id="IPR041657">
    <property type="entry name" value="HTH_17"/>
</dbReference>
<evidence type="ECO:0000313" key="3">
    <source>
        <dbReference type="Proteomes" id="UP000198728"/>
    </source>
</evidence>
<evidence type="ECO:0000313" key="2">
    <source>
        <dbReference type="EMBL" id="SFD14688.1"/>
    </source>
</evidence>
<dbReference type="AlphaFoldDB" id="A0A1I1Q490"/>
<dbReference type="EMBL" id="FOLG01000017">
    <property type="protein sequence ID" value="SFD14688.1"/>
    <property type="molecule type" value="Genomic_DNA"/>
</dbReference>
<organism evidence="2 3">
    <name type="scientific">Tropicimonas isoalkanivorans</name>
    <dbReference type="NCBI Taxonomy" id="441112"/>
    <lineage>
        <taxon>Bacteria</taxon>
        <taxon>Pseudomonadati</taxon>
        <taxon>Pseudomonadota</taxon>
        <taxon>Alphaproteobacteria</taxon>
        <taxon>Rhodobacterales</taxon>
        <taxon>Roseobacteraceae</taxon>
        <taxon>Tropicimonas</taxon>
    </lineage>
</organism>
<name>A0A1I1Q490_9RHOB</name>
<dbReference type="Proteomes" id="UP000198728">
    <property type="component" value="Unassembled WGS sequence"/>
</dbReference>
<accession>A0A1I1Q490</accession>
<evidence type="ECO:0000259" key="1">
    <source>
        <dbReference type="Pfam" id="PF12728"/>
    </source>
</evidence>
<reference evidence="2 3" key="1">
    <citation type="submission" date="2016-10" db="EMBL/GenBank/DDBJ databases">
        <authorList>
            <person name="de Groot N.N."/>
        </authorList>
    </citation>
    <scope>NUCLEOTIDE SEQUENCE [LARGE SCALE GENOMIC DNA]</scope>
    <source>
        <strain evidence="2 3">DSM 19548</strain>
    </source>
</reference>